<protein>
    <submittedName>
        <fullName evidence="1">A-kinase anchoring protein 3</fullName>
    </submittedName>
</protein>
<proteinExistence type="predicted"/>
<name>A0A834AUU7_9CHIR</name>
<sequence length="60" mass="6570">MGYAKLMFIHPETASPKTGKWKPQPILSECSAGSAETWKKVQQGSKMLVSSLENHPLVGK</sequence>
<dbReference type="Proteomes" id="UP000664940">
    <property type="component" value="Unassembled WGS sequence"/>
</dbReference>
<keyword evidence="1" id="KW-0808">Transferase</keyword>
<dbReference type="GO" id="GO:0016301">
    <property type="term" value="F:kinase activity"/>
    <property type="evidence" value="ECO:0007669"/>
    <property type="project" value="UniProtKB-KW"/>
</dbReference>
<organism evidence="1 2">
    <name type="scientific">Phyllostomus discolor</name>
    <name type="common">pale spear-nosed bat</name>
    <dbReference type="NCBI Taxonomy" id="89673"/>
    <lineage>
        <taxon>Eukaryota</taxon>
        <taxon>Metazoa</taxon>
        <taxon>Chordata</taxon>
        <taxon>Craniata</taxon>
        <taxon>Vertebrata</taxon>
        <taxon>Euteleostomi</taxon>
        <taxon>Mammalia</taxon>
        <taxon>Eutheria</taxon>
        <taxon>Laurasiatheria</taxon>
        <taxon>Chiroptera</taxon>
        <taxon>Yangochiroptera</taxon>
        <taxon>Phyllostomidae</taxon>
        <taxon>Phyllostominae</taxon>
        <taxon>Phyllostomus</taxon>
    </lineage>
</organism>
<comment type="caution">
    <text evidence="1">The sequence shown here is derived from an EMBL/GenBank/DDBJ whole genome shotgun (WGS) entry which is preliminary data.</text>
</comment>
<dbReference type="AlphaFoldDB" id="A0A834AUU7"/>
<evidence type="ECO:0000313" key="1">
    <source>
        <dbReference type="EMBL" id="KAF6117284.1"/>
    </source>
</evidence>
<accession>A0A834AUU7</accession>
<keyword evidence="1" id="KW-0418">Kinase</keyword>
<evidence type="ECO:0000313" key="2">
    <source>
        <dbReference type="Proteomes" id="UP000664940"/>
    </source>
</evidence>
<gene>
    <name evidence="1" type="ORF">HJG60_000513</name>
</gene>
<dbReference type="EMBL" id="JABVXQ010000003">
    <property type="protein sequence ID" value="KAF6117284.1"/>
    <property type="molecule type" value="Genomic_DNA"/>
</dbReference>
<reference evidence="1 2" key="1">
    <citation type="journal article" date="2020" name="Nature">
        <title>Six reference-quality genomes reveal evolution of bat adaptations.</title>
        <authorList>
            <person name="Jebb D."/>
            <person name="Huang Z."/>
            <person name="Pippel M."/>
            <person name="Hughes G.M."/>
            <person name="Lavrichenko K."/>
            <person name="Devanna P."/>
            <person name="Winkler S."/>
            <person name="Jermiin L.S."/>
            <person name="Skirmuntt E.C."/>
            <person name="Katzourakis A."/>
            <person name="Burkitt-Gray L."/>
            <person name="Ray D.A."/>
            <person name="Sullivan K.A.M."/>
            <person name="Roscito J.G."/>
            <person name="Kirilenko B.M."/>
            <person name="Davalos L.M."/>
            <person name="Corthals A.P."/>
            <person name="Power M.L."/>
            <person name="Jones G."/>
            <person name="Ransome R.D."/>
            <person name="Dechmann D.K.N."/>
            <person name="Locatelli A.G."/>
            <person name="Puechmaille S.J."/>
            <person name="Fedrigo O."/>
            <person name="Jarvis E.D."/>
            <person name="Hiller M."/>
            <person name="Vernes S.C."/>
            <person name="Myers E.W."/>
            <person name="Teeling E.C."/>
        </authorList>
    </citation>
    <scope>NUCLEOTIDE SEQUENCE [LARGE SCALE GENOMIC DNA]</scope>
    <source>
        <strain evidence="1">Bat1K_MPI-CBG_1</strain>
    </source>
</reference>